<organism evidence="3 4">
    <name type="scientific">Cuscuta europaea</name>
    <name type="common">European dodder</name>
    <dbReference type="NCBI Taxonomy" id="41803"/>
    <lineage>
        <taxon>Eukaryota</taxon>
        <taxon>Viridiplantae</taxon>
        <taxon>Streptophyta</taxon>
        <taxon>Embryophyta</taxon>
        <taxon>Tracheophyta</taxon>
        <taxon>Spermatophyta</taxon>
        <taxon>Magnoliopsida</taxon>
        <taxon>eudicotyledons</taxon>
        <taxon>Gunneridae</taxon>
        <taxon>Pentapetalae</taxon>
        <taxon>asterids</taxon>
        <taxon>lamiids</taxon>
        <taxon>Solanales</taxon>
        <taxon>Convolvulaceae</taxon>
        <taxon>Cuscuteae</taxon>
        <taxon>Cuscuta</taxon>
        <taxon>Cuscuta subgen. Cuscuta</taxon>
    </lineage>
</organism>
<sequence>MKFPSCARCGRNHPSQCRLGSRGCYSCDLEGHISRECPRKSQQGYQFVQTSGNSVPSAAVHNMQAYLEGPSIQQGRMEAPPEAPVARVFTISKKEASINPSGVTDKTMHGV</sequence>
<dbReference type="Gene3D" id="4.10.60.10">
    <property type="entry name" value="Zinc finger, CCHC-type"/>
    <property type="match status" value="1"/>
</dbReference>
<keyword evidence="4" id="KW-1185">Reference proteome</keyword>
<keyword evidence="1" id="KW-0862">Zinc</keyword>
<dbReference type="SUPFAM" id="SSF57756">
    <property type="entry name" value="Retrovirus zinc finger-like domains"/>
    <property type="match status" value="1"/>
</dbReference>
<dbReference type="GO" id="GO:0003676">
    <property type="term" value="F:nucleic acid binding"/>
    <property type="evidence" value="ECO:0007669"/>
    <property type="project" value="InterPro"/>
</dbReference>
<reference evidence="3" key="1">
    <citation type="submission" date="2022-07" db="EMBL/GenBank/DDBJ databases">
        <authorList>
            <person name="Macas J."/>
            <person name="Novak P."/>
            <person name="Neumann P."/>
        </authorList>
    </citation>
    <scope>NUCLEOTIDE SEQUENCE</scope>
</reference>
<dbReference type="Pfam" id="PF00098">
    <property type="entry name" value="zf-CCHC"/>
    <property type="match status" value="1"/>
</dbReference>
<feature type="domain" description="CCHC-type" evidence="2">
    <location>
        <begin position="24"/>
        <end position="39"/>
    </location>
</feature>
<protein>
    <recommendedName>
        <fullName evidence="2">CCHC-type domain-containing protein</fullName>
    </recommendedName>
</protein>
<keyword evidence="1" id="KW-0479">Metal-binding</keyword>
<dbReference type="SMART" id="SM00343">
    <property type="entry name" value="ZnF_C2HC"/>
    <property type="match status" value="1"/>
</dbReference>
<dbReference type="GO" id="GO:0008270">
    <property type="term" value="F:zinc ion binding"/>
    <property type="evidence" value="ECO:0007669"/>
    <property type="project" value="UniProtKB-KW"/>
</dbReference>
<evidence type="ECO:0000259" key="2">
    <source>
        <dbReference type="PROSITE" id="PS50158"/>
    </source>
</evidence>
<gene>
    <name evidence="3" type="ORF">CEURO_LOCUS3421</name>
</gene>
<dbReference type="InterPro" id="IPR036875">
    <property type="entry name" value="Znf_CCHC_sf"/>
</dbReference>
<evidence type="ECO:0000256" key="1">
    <source>
        <dbReference type="PROSITE-ProRule" id="PRU00047"/>
    </source>
</evidence>
<comment type="caution">
    <text evidence="3">The sequence shown here is derived from an EMBL/GenBank/DDBJ whole genome shotgun (WGS) entry which is preliminary data.</text>
</comment>
<dbReference type="Proteomes" id="UP001152484">
    <property type="component" value="Unassembled WGS sequence"/>
</dbReference>
<evidence type="ECO:0000313" key="3">
    <source>
        <dbReference type="EMBL" id="CAH9069856.1"/>
    </source>
</evidence>
<dbReference type="PROSITE" id="PS50158">
    <property type="entry name" value="ZF_CCHC"/>
    <property type="match status" value="1"/>
</dbReference>
<proteinExistence type="predicted"/>
<dbReference type="OrthoDB" id="1751882at2759"/>
<keyword evidence="1" id="KW-0863">Zinc-finger</keyword>
<dbReference type="EMBL" id="CAMAPE010000005">
    <property type="protein sequence ID" value="CAH9069856.1"/>
    <property type="molecule type" value="Genomic_DNA"/>
</dbReference>
<dbReference type="InterPro" id="IPR001878">
    <property type="entry name" value="Znf_CCHC"/>
</dbReference>
<name>A0A9P0YP36_CUSEU</name>
<evidence type="ECO:0000313" key="4">
    <source>
        <dbReference type="Proteomes" id="UP001152484"/>
    </source>
</evidence>
<accession>A0A9P0YP36</accession>
<dbReference type="AlphaFoldDB" id="A0A9P0YP36"/>